<dbReference type="RefSeq" id="WP_128116506.1">
    <property type="nucleotide sequence ID" value="NZ_UAQM01000049.1"/>
</dbReference>
<dbReference type="EMBL" id="UAQM01000049">
    <property type="protein sequence ID" value="SPU46805.1"/>
    <property type="molecule type" value="Genomic_DNA"/>
</dbReference>
<gene>
    <name evidence="3" type="ORF">NCTC11165_03150</name>
</gene>
<proteinExistence type="predicted"/>
<dbReference type="PANTHER" id="PTHR38075">
    <property type="entry name" value="DUF4139 DOMAIN-CONTAINING PROTEIN"/>
    <property type="match status" value="1"/>
</dbReference>
<evidence type="ECO:0000256" key="1">
    <source>
        <dbReference type="SAM" id="SignalP"/>
    </source>
</evidence>
<evidence type="ECO:0000259" key="2">
    <source>
        <dbReference type="Pfam" id="PF13598"/>
    </source>
</evidence>
<reference evidence="3 4" key="1">
    <citation type="submission" date="2018-06" db="EMBL/GenBank/DDBJ databases">
        <authorList>
            <consortium name="Pathogen Informatics"/>
            <person name="Doyle S."/>
        </authorList>
    </citation>
    <scope>NUCLEOTIDE SEQUENCE [LARGE SCALE GENOMIC DNA]</scope>
    <source>
        <strain evidence="3 4">NCTC11165</strain>
    </source>
</reference>
<dbReference type="AlphaFoldDB" id="A0A2X1CE19"/>
<keyword evidence="1" id="KW-0732">Signal</keyword>
<evidence type="ECO:0000313" key="4">
    <source>
        <dbReference type="Proteomes" id="UP000250358"/>
    </source>
</evidence>
<accession>A0A2X1CE19</accession>
<dbReference type="Proteomes" id="UP000250358">
    <property type="component" value="Unassembled WGS sequence"/>
</dbReference>
<dbReference type="PANTHER" id="PTHR38075:SF1">
    <property type="entry name" value="DUF4139 DOMAIN-CONTAINING PROTEIN"/>
    <property type="match status" value="1"/>
</dbReference>
<protein>
    <submittedName>
        <fullName evidence="3">Uncharacterized conserved protein</fullName>
    </submittedName>
</protein>
<feature type="domain" description="DUF4139" evidence="2">
    <location>
        <begin position="183"/>
        <end position="465"/>
    </location>
</feature>
<sequence>MIRAIGPFALALLFAAPAAAQQVEEGPGGPDRVSLTVYNQNIALVEDVRNLNVPAGRSRQEFPGVSASIRPETVGLSGRGLSVVEQNFDYDLLTPGKLMESAVGGDIGIVRTNPGSGAQTTERARVLAANQGVVLQIGDRIEVLRDDGVPTRVIFDRVPQNLRPRPTLSVTLDAEGAGRRETTLSYLTSGLTWKADYVARLDEKAGKLDLTGWVTLTNNSGATFSNAQTRVVAGDVNLINQGGYNPRPPVRVSNTRGNGTQSGGEGALADVYVYPLPEAVTVANNQTKQVGLIDAAGVPATKRYLRVVDGFYSAEEPIAAEVGVIFANGSGDAARALPAGVIRVYVKDEAGEPRFIGESQVDHSPAGSEIVVTTGDAFDVTVQPRLVSSERVSKRLVDYFRTRYAMEYTVRNARPEPVTVEVRQRGLGRDTELTDQSITGEMRDARTVVWRVPVPANGETKLTATITTGG</sequence>
<organism evidence="3 4">
    <name type="scientific">Brevundimonas diminuta</name>
    <name type="common">Pseudomonas diminuta</name>
    <dbReference type="NCBI Taxonomy" id="293"/>
    <lineage>
        <taxon>Bacteria</taxon>
        <taxon>Pseudomonadati</taxon>
        <taxon>Pseudomonadota</taxon>
        <taxon>Alphaproteobacteria</taxon>
        <taxon>Caulobacterales</taxon>
        <taxon>Caulobacteraceae</taxon>
        <taxon>Brevundimonas</taxon>
    </lineage>
</organism>
<name>A0A2X1CE19_BREDI</name>
<evidence type="ECO:0000313" key="3">
    <source>
        <dbReference type="EMBL" id="SPU46805.1"/>
    </source>
</evidence>
<feature type="signal peptide" evidence="1">
    <location>
        <begin position="1"/>
        <end position="20"/>
    </location>
</feature>
<dbReference type="Pfam" id="PF13598">
    <property type="entry name" value="DUF4139"/>
    <property type="match status" value="1"/>
</dbReference>
<dbReference type="InterPro" id="IPR037291">
    <property type="entry name" value="DUF4139"/>
</dbReference>
<feature type="chain" id="PRO_5015895044" evidence="1">
    <location>
        <begin position="21"/>
        <end position="470"/>
    </location>
</feature>